<evidence type="ECO:0000259" key="2">
    <source>
        <dbReference type="Pfam" id="PF12158"/>
    </source>
</evidence>
<feature type="domain" description="DUF3592" evidence="2">
    <location>
        <begin position="56"/>
        <end position="136"/>
    </location>
</feature>
<keyword evidence="1" id="KW-0812">Transmembrane</keyword>
<evidence type="ECO:0000313" key="4">
    <source>
        <dbReference type="Proteomes" id="UP000002534"/>
    </source>
</evidence>
<protein>
    <recommendedName>
        <fullName evidence="2">DUF3592 domain-containing protein</fullName>
    </recommendedName>
</protein>
<reference evidence="4" key="1">
    <citation type="submission" date="2005-10" db="EMBL/GenBank/DDBJ databases">
        <title>Complete sequence of Pelobacter carbinolicus DSM 2380.</title>
        <authorList>
            <person name="Copeland A."/>
            <person name="Lucas S."/>
            <person name="Lapidus A."/>
            <person name="Barry K."/>
            <person name="Detter J.C."/>
            <person name="Glavina T."/>
            <person name="Hammon N."/>
            <person name="Israni S."/>
            <person name="Pitluck S."/>
            <person name="Chertkov O."/>
            <person name="Schmutz J."/>
            <person name="Larimer F."/>
            <person name="Land M."/>
            <person name="Kyrpides N."/>
            <person name="Ivanova N."/>
            <person name="Richardson P."/>
        </authorList>
    </citation>
    <scope>NUCLEOTIDE SEQUENCE [LARGE SCALE GENOMIC DNA]</scope>
    <source>
        <strain evidence="4">DSM 2380 / NBRC 103641 / GraBd1</strain>
    </source>
</reference>
<name>Q3A4I5_SYNC1</name>
<dbReference type="InterPro" id="IPR021994">
    <property type="entry name" value="DUF3592"/>
</dbReference>
<organism evidence="3 4">
    <name type="scientific">Syntrophotalea carbinolica (strain DSM 2380 / NBRC 103641 / GraBd1)</name>
    <name type="common">Pelobacter carbinolicus</name>
    <dbReference type="NCBI Taxonomy" id="338963"/>
    <lineage>
        <taxon>Bacteria</taxon>
        <taxon>Pseudomonadati</taxon>
        <taxon>Thermodesulfobacteriota</taxon>
        <taxon>Desulfuromonadia</taxon>
        <taxon>Desulfuromonadales</taxon>
        <taxon>Syntrophotaleaceae</taxon>
        <taxon>Syntrophotalea</taxon>
    </lineage>
</organism>
<sequence>MNQETNTQSKGIGCLLLFALPFAGAGTFVAYLLLSSLWFHFAMQKWEEVPVRILSTSLQVQRGDSNTYKVSAHYAYRFAGREYTGRRVGVHGGSDNLGDWQSKVYRELRAYRDSGQDFPGYVNPNAPQESILYRERRWEMLGLYAVFALVFGGVGYGMIALGVAGRKRQRLVDELEIRYPMQPWLHRADWAQGEVRSSMRPALIFGMAFAVFWNLISLPILFLLPGEVLDKGNRLALLGLMFPLIGIGLLVMAVRHLIRQRKFGNSRLQLDTMPGVVGGPLAGTLHVGSGIWPEKGFHLTLEGVARRVVRRGGKRRTEEQLLHQESLRVPIEQLHAGATGTTVPVRFTIPFEVPPTGGENSDKRVLWRVTAEAEVPGVDYSARFEVPVFRTKDSSPDYEPPASWTADRADGQDLLERGGLSVCREEDALVIKLAAARNIGAALGLTVFLGIWCGAIVLMIRLGAPWLFPIVFGLFALLMVIGVLDLWCGATRIEVRPGSLNRRGGLFALGRLRSWRAEEIVRFQPVTGMQAGRKLFYRLKLVLRDGRRRTLATRLESRSQAQALARRIEEILRS</sequence>
<feature type="transmembrane region" description="Helical" evidence="1">
    <location>
        <begin position="12"/>
        <end position="34"/>
    </location>
</feature>
<proteinExistence type="predicted"/>
<dbReference type="OrthoDB" id="6402665at2"/>
<keyword evidence="4" id="KW-1185">Reference proteome</keyword>
<feature type="transmembrane region" description="Helical" evidence="1">
    <location>
        <begin position="141"/>
        <end position="164"/>
    </location>
</feature>
<dbReference type="STRING" id="338963.Pcar_1476"/>
<evidence type="ECO:0000313" key="3">
    <source>
        <dbReference type="EMBL" id="ABA88722.1"/>
    </source>
</evidence>
<feature type="transmembrane region" description="Helical" evidence="1">
    <location>
        <begin position="236"/>
        <end position="258"/>
    </location>
</feature>
<keyword evidence="1" id="KW-1133">Transmembrane helix</keyword>
<evidence type="ECO:0000256" key="1">
    <source>
        <dbReference type="SAM" id="Phobius"/>
    </source>
</evidence>
<dbReference type="HOGENOM" id="CLU_475467_0_0_7"/>
<feature type="transmembrane region" description="Helical" evidence="1">
    <location>
        <begin position="439"/>
        <end position="460"/>
    </location>
</feature>
<dbReference type="Proteomes" id="UP000002534">
    <property type="component" value="Chromosome"/>
</dbReference>
<dbReference type="RefSeq" id="WP_011341205.1">
    <property type="nucleotide sequence ID" value="NC_007498.2"/>
</dbReference>
<feature type="transmembrane region" description="Helical" evidence="1">
    <location>
        <begin position="202"/>
        <end position="224"/>
    </location>
</feature>
<keyword evidence="1" id="KW-0472">Membrane</keyword>
<accession>Q3A4I5</accession>
<dbReference type="EMBL" id="CP000142">
    <property type="protein sequence ID" value="ABA88722.1"/>
    <property type="molecule type" value="Genomic_DNA"/>
</dbReference>
<dbReference type="Pfam" id="PF12158">
    <property type="entry name" value="DUF3592"/>
    <property type="match status" value="1"/>
</dbReference>
<reference evidence="3 4" key="2">
    <citation type="journal article" date="2012" name="BMC Genomics">
        <title>The genome of Pelobacter carbinolicus reveals surprising metabolic capabilities and physiological features.</title>
        <authorList>
            <person name="Aklujkar M."/>
            <person name="Haveman S.A."/>
            <person name="Didonato R.Jr."/>
            <person name="Chertkov O."/>
            <person name="Han C.S."/>
            <person name="Land M.L."/>
            <person name="Brown P."/>
            <person name="Lovley D.R."/>
        </authorList>
    </citation>
    <scope>NUCLEOTIDE SEQUENCE [LARGE SCALE GENOMIC DNA]</scope>
    <source>
        <strain evidence="4">DSM 2380 / NBRC 103641 / GraBd1</strain>
    </source>
</reference>
<gene>
    <name evidence="3" type="ordered locus">Pcar_1476</name>
</gene>
<dbReference type="AlphaFoldDB" id="Q3A4I5"/>
<dbReference type="eggNOG" id="ENOG502ZBDN">
    <property type="taxonomic scope" value="Bacteria"/>
</dbReference>
<feature type="transmembrane region" description="Helical" evidence="1">
    <location>
        <begin position="466"/>
        <end position="487"/>
    </location>
</feature>
<dbReference type="KEGG" id="pca:Pcar_1476"/>